<dbReference type="Proteomes" id="UP001217485">
    <property type="component" value="Unassembled WGS sequence"/>
</dbReference>
<accession>A0ABT5CCD0</accession>
<sequence>MSLQLSADPALPGHEGSPRTPLHDGEAAAREDRLHAAVRRRWDRIDWTRPIPADALVIPEAHYMDVAGLGLTERQRVAINRLFACFTCELFIHFEGYVIRYLERSAHRAPYLSAPVIARFVAEERTHAEMFRRLLHRLRPDLYPTDAAPPRFLRWGRGDDAALRLAPAGTFFLLAWYFEEITLFVPRAIEARPDQSAALVAEIMALHAREEAPHVAIDERVLLHLNERCPRWLAAIQTALALPFLVYVDGVVGDAWRRLVAAAGSELGLDASQRRRLGGRAPTQSDRWGTESFTRKLEGRGLAGARPLCWALRRALRADAA</sequence>
<keyword evidence="3" id="KW-1185">Reference proteome</keyword>
<dbReference type="EMBL" id="JAQNDK010000004">
    <property type="protein sequence ID" value="MDC0683613.1"/>
    <property type="molecule type" value="Genomic_DNA"/>
</dbReference>
<dbReference type="RefSeq" id="WP_272101747.1">
    <property type="nucleotide sequence ID" value="NZ_JAQNDK010000004.1"/>
</dbReference>
<evidence type="ECO:0000313" key="2">
    <source>
        <dbReference type="EMBL" id="MDC0683613.1"/>
    </source>
</evidence>
<dbReference type="InterPro" id="IPR009078">
    <property type="entry name" value="Ferritin-like_SF"/>
</dbReference>
<dbReference type="Pfam" id="PF11583">
    <property type="entry name" value="AurF"/>
    <property type="match status" value="1"/>
</dbReference>
<proteinExistence type="predicted"/>
<comment type="caution">
    <text evidence="2">The sequence shown here is derived from an EMBL/GenBank/DDBJ whole genome shotgun (WGS) entry which is preliminary data.</text>
</comment>
<name>A0ABT5CCD0_9BACT</name>
<feature type="region of interest" description="Disordered" evidence="1">
    <location>
        <begin position="1"/>
        <end position="27"/>
    </location>
</feature>
<organism evidence="2 3">
    <name type="scientific">Sorangium atrum</name>
    <dbReference type="NCBI Taxonomy" id="2995308"/>
    <lineage>
        <taxon>Bacteria</taxon>
        <taxon>Pseudomonadati</taxon>
        <taxon>Myxococcota</taxon>
        <taxon>Polyangia</taxon>
        <taxon>Polyangiales</taxon>
        <taxon>Polyangiaceae</taxon>
        <taxon>Sorangium</taxon>
    </lineage>
</organism>
<dbReference type="Gene3D" id="1.10.620.20">
    <property type="entry name" value="Ribonucleotide Reductase, subunit A"/>
    <property type="match status" value="1"/>
</dbReference>
<dbReference type="SUPFAM" id="SSF47240">
    <property type="entry name" value="Ferritin-like"/>
    <property type="match status" value="1"/>
</dbReference>
<dbReference type="InterPro" id="IPR025859">
    <property type="entry name" value="AurF/CmlI"/>
</dbReference>
<dbReference type="InterPro" id="IPR012348">
    <property type="entry name" value="RNR-like"/>
</dbReference>
<evidence type="ECO:0000313" key="3">
    <source>
        <dbReference type="Proteomes" id="UP001217485"/>
    </source>
</evidence>
<protein>
    <submittedName>
        <fullName evidence="2">Diiron oxygenase</fullName>
    </submittedName>
</protein>
<evidence type="ECO:0000256" key="1">
    <source>
        <dbReference type="SAM" id="MobiDB-lite"/>
    </source>
</evidence>
<reference evidence="2 3" key="1">
    <citation type="submission" date="2023-01" db="EMBL/GenBank/DDBJ databases">
        <title>Minimal conservation of predation-associated metabolite biosynthetic gene clusters underscores biosynthetic potential of Myxococcota including descriptions for ten novel species: Archangium lansinium sp. nov., Myxococcus landrumus sp. nov., Nannocystis bai.</title>
        <authorList>
            <person name="Ahearne A."/>
            <person name="Stevens C."/>
            <person name="Dowd S."/>
        </authorList>
    </citation>
    <scope>NUCLEOTIDE SEQUENCE [LARGE SCALE GENOMIC DNA]</scope>
    <source>
        <strain evidence="2 3">WIWO2</strain>
    </source>
</reference>
<gene>
    <name evidence="2" type="ORF">POL72_38140</name>
</gene>